<dbReference type="PANTHER" id="PTHR42708:SF1">
    <property type="entry name" value="GLIDING MOTILITY PROTEIN MGLA"/>
    <property type="match status" value="1"/>
</dbReference>
<evidence type="ECO:0000256" key="1">
    <source>
        <dbReference type="ARBA" id="ARBA00005290"/>
    </source>
</evidence>
<dbReference type="SUPFAM" id="SSF52540">
    <property type="entry name" value="P-loop containing nucleoside triphosphate hydrolases"/>
    <property type="match status" value="1"/>
</dbReference>
<organism evidence="6 7">
    <name type="scientific">Actinomadura meridiana</name>
    <dbReference type="NCBI Taxonomy" id="559626"/>
    <lineage>
        <taxon>Bacteria</taxon>
        <taxon>Bacillati</taxon>
        <taxon>Actinomycetota</taxon>
        <taxon>Actinomycetes</taxon>
        <taxon>Streptosporangiales</taxon>
        <taxon>Thermomonosporaceae</taxon>
        <taxon>Actinomadura</taxon>
    </lineage>
</organism>
<proteinExistence type="inferred from homology"/>
<feature type="compositionally biased region" description="Pro residues" evidence="5">
    <location>
        <begin position="198"/>
        <end position="216"/>
    </location>
</feature>
<accession>A0ABP8CQX6</accession>
<keyword evidence="2" id="KW-0547">Nucleotide-binding</keyword>
<dbReference type="InterPro" id="IPR027417">
    <property type="entry name" value="P-loop_NTPase"/>
</dbReference>
<feature type="region of interest" description="Disordered" evidence="5">
    <location>
        <begin position="193"/>
        <end position="216"/>
    </location>
</feature>
<name>A0ABP8CQX6_9ACTN</name>
<dbReference type="Proteomes" id="UP001501710">
    <property type="component" value="Unassembled WGS sequence"/>
</dbReference>
<evidence type="ECO:0000256" key="4">
    <source>
        <dbReference type="ARBA" id="ARBA00023134"/>
    </source>
</evidence>
<reference evidence="7" key="1">
    <citation type="journal article" date="2019" name="Int. J. Syst. Evol. Microbiol.">
        <title>The Global Catalogue of Microorganisms (GCM) 10K type strain sequencing project: providing services to taxonomists for standard genome sequencing and annotation.</title>
        <authorList>
            <consortium name="The Broad Institute Genomics Platform"/>
            <consortium name="The Broad Institute Genome Sequencing Center for Infectious Disease"/>
            <person name="Wu L."/>
            <person name="Ma J."/>
        </authorList>
    </citation>
    <scope>NUCLEOTIDE SEQUENCE [LARGE SCALE GENOMIC DNA]</scope>
    <source>
        <strain evidence="7">JCM 17440</strain>
    </source>
</reference>
<evidence type="ECO:0000256" key="2">
    <source>
        <dbReference type="ARBA" id="ARBA00022741"/>
    </source>
</evidence>
<dbReference type="EMBL" id="BAABAS010000031">
    <property type="protein sequence ID" value="GAA4242328.1"/>
    <property type="molecule type" value="Genomic_DNA"/>
</dbReference>
<dbReference type="RefSeq" id="WP_344907745.1">
    <property type="nucleotide sequence ID" value="NZ_BAABAS010000031.1"/>
</dbReference>
<dbReference type="Gene3D" id="3.40.50.300">
    <property type="entry name" value="P-loop containing nucleotide triphosphate hydrolases"/>
    <property type="match status" value="1"/>
</dbReference>
<dbReference type="PANTHER" id="PTHR42708">
    <property type="entry name" value="ATP/GTP-BINDING PROTEIN-RELATED"/>
    <property type="match status" value="1"/>
</dbReference>
<evidence type="ECO:0000256" key="5">
    <source>
        <dbReference type="SAM" id="MobiDB-lite"/>
    </source>
</evidence>
<evidence type="ECO:0000313" key="7">
    <source>
        <dbReference type="Proteomes" id="UP001501710"/>
    </source>
</evidence>
<dbReference type="InterPro" id="IPR004130">
    <property type="entry name" value="Gpn"/>
</dbReference>
<gene>
    <name evidence="6" type="ORF">GCM10022254_74940</name>
</gene>
<comment type="similarity">
    <text evidence="1">Belongs to the GPN-loop GTPase family.</text>
</comment>
<keyword evidence="7" id="KW-1185">Reference proteome</keyword>
<sequence>MTTTRDRGVAPHLAVKIIVAGGFGAGKTTLIGSVSESPPLLTEEILTENGARVDSLDGVAAKTTTTVALDHGRRTLKVPRQLTLLLFGTPGQDRFRVLWDELTYGAVGAVVVADTRRLTDSFDPIDYFENRKMPFVVAVNEFDGAHRYPVPAVRRALALPPPVPVVPCDARDFASAVTVLKALVTYALTARTRMDPTTGPPAAPGPDPRPPQGAHP</sequence>
<dbReference type="InterPro" id="IPR052705">
    <property type="entry name" value="Gliding_Motility_GTPase"/>
</dbReference>
<comment type="caution">
    <text evidence="6">The sequence shown here is derived from an EMBL/GenBank/DDBJ whole genome shotgun (WGS) entry which is preliminary data.</text>
</comment>
<dbReference type="Pfam" id="PF03029">
    <property type="entry name" value="ATP_bind_1"/>
    <property type="match status" value="1"/>
</dbReference>
<dbReference type="CDD" id="cd00882">
    <property type="entry name" value="Ras_like_GTPase"/>
    <property type="match status" value="1"/>
</dbReference>
<keyword evidence="4" id="KW-0342">GTP-binding</keyword>
<evidence type="ECO:0000313" key="6">
    <source>
        <dbReference type="EMBL" id="GAA4242328.1"/>
    </source>
</evidence>
<evidence type="ECO:0000256" key="3">
    <source>
        <dbReference type="ARBA" id="ARBA00022801"/>
    </source>
</evidence>
<protein>
    <submittedName>
        <fullName evidence="6">ATP/GTP-binding protein</fullName>
    </submittedName>
</protein>
<keyword evidence="3" id="KW-0378">Hydrolase</keyword>